<dbReference type="Proteomes" id="UP000240328">
    <property type="component" value="Segment"/>
</dbReference>
<evidence type="ECO:0000313" key="3">
    <source>
        <dbReference type="Proteomes" id="UP000240328"/>
    </source>
</evidence>
<dbReference type="OrthoDB" id="1513at10239"/>
<name>A0A2L0HPS6_9CAUD</name>
<evidence type="ECO:0000313" key="2">
    <source>
        <dbReference type="EMBL" id="AUX83681.1"/>
    </source>
</evidence>
<feature type="region of interest" description="Disordered" evidence="1">
    <location>
        <begin position="175"/>
        <end position="203"/>
    </location>
</feature>
<accession>A0A2L0HPS6</accession>
<protein>
    <submittedName>
        <fullName evidence="2">Putative particle protein</fullName>
    </submittedName>
</protein>
<gene>
    <name evidence="2" type="ORF">NV1_p52</name>
</gene>
<sequence length="514" mass="57372">MALERHEVKNPVGLNTDLAPADLPESQWSGGNNIRFKNGKAQKALGYQSIFSTTTDPVLTLFPYIKSNIPYWLLGTKDKILAADGTTVLDVSGGNTFHASEESNWIGSSLNGAIIMNNPVDGPYAMTPDLGYFVKLPNFPANTQAAVIRPYKNYLIALNITKNSVEMPQLVKWSSPADPGGVPGTWDETDPKNDAGENPLADTNGKIVDGKKLRDAFIIYKEDSVYSMRYIGGVYVFQFQQLFDDVGMLGPNCAVEFDGKHFVVGQGDVYVHNGVQKSSVIDGKMRKFFFNDINSENYRKTFVVADTVNTEMWVCYSSTKQAEGAFCDRALIWNWSEDTWSIRDMPNVIGGAYGIIDPKESNLWDDDNQIWDVDTTVWGAGSYNPAKSKLMFTSFADRKIYLFGETATFDGQPFTSYLERTDMYLGEDRLIKTMSSLIPHASGNGKINVWVGSSQVQGGPIRWTGPIPYNIGWEYKVDCKHVGRYVAVRFEFESFGDWYFNGYTAEYAPNAGMR</sequence>
<keyword evidence="3" id="KW-1185">Reference proteome</keyword>
<evidence type="ECO:0000256" key="1">
    <source>
        <dbReference type="SAM" id="MobiDB-lite"/>
    </source>
</evidence>
<proteinExistence type="predicted"/>
<reference evidence="2 3" key="1">
    <citation type="submission" date="2018-01" db="EMBL/GenBank/DDBJ databases">
        <title>Genome of Pseudomonas phage NV1, a LUZ24-like virus of Pseudomonas tolaasii.</title>
        <authorList>
            <person name="Storey N.H."/>
        </authorList>
    </citation>
    <scope>NUCLEOTIDE SEQUENCE [LARGE SCALE GENOMIC DNA]</scope>
</reference>
<organism evidence="2 3">
    <name type="scientific">Pseudomonas phage NV1</name>
    <dbReference type="NCBI Taxonomy" id="2079543"/>
    <lineage>
        <taxon>Viruses</taxon>
        <taxon>Duplodnaviria</taxon>
        <taxon>Heunggongvirae</taxon>
        <taxon>Uroviricota</taxon>
        <taxon>Caudoviricetes</taxon>
        <taxon>Vicosavirus</taxon>
        <taxon>Vicosavirus NV1</taxon>
    </lineage>
</organism>
<dbReference type="EMBL" id="MG845684">
    <property type="protein sequence ID" value="AUX83681.1"/>
    <property type="molecule type" value="Genomic_DNA"/>
</dbReference>